<dbReference type="PANTHER" id="PTHR30273">
    <property type="entry name" value="PERIPLASMIC SIGNAL SENSOR AND SIGMA FACTOR ACTIVATOR FECR-RELATED"/>
    <property type="match status" value="1"/>
</dbReference>
<evidence type="ECO:0000313" key="4">
    <source>
        <dbReference type="EMBL" id="SFG67730.1"/>
    </source>
</evidence>
<dbReference type="AlphaFoldDB" id="A0A1I2TS40"/>
<organism evidence="4 5">
    <name type="scientific">Pedobacter insulae</name>
    <dbReference type="NCBI Taxonomy" id="414048"/>
    <lineage>
        <taxon>Bacteria</taxon>
        <taxon>Pseudomonadati</taxon>
        <taxon>Bacteroidota</taxon>
        <taxon>Sphingobacteriia</taxon>
        <taxon>Sphingobacteriales</taxon>
        <taxon>Sphingobacteriaceae</taxon>
        <taxon>Pedobacter</taxon>
    </lineage>
</organism>
<keyword evidence="1" id="KW-0812">Transmembrane</keyword>
<proteinExistence type="predicted"/>
<dbReference type="InterPro" id="IPR006860">
    <property type="entry name" value="FecR"/>
</dbReference>
<dbReference type="Proteomes" id="UP000199666">
    <property type="component" value="Unassembled WGS sequence"/>
</dbReference>
<accession>A0A1I2TS40</accession>
<dbReference type="InterPro" id="IPR032508">
    <property type="entry name" value="FecR_C"/>
</dbReference>
<dbReference type="Pfam" id="PF04773">
    <property type="entry name" value="FecR"/>
    <property type="match status" value="1"/>
</dbReference>
<keyword evidence="1" id="KW-0472">Membrane</keyword>
<gene>
    <name evidence="4" type="ORF">SAMN04489864_101562</name>
</gene>
<keyword evidence="1" id="KW-1133">Transmembrane helix</keyword>
<dbReference type="InterPro" id="IPR012373">
    <property type="entry name" value="Ferrdict_sens_TM"/>
</dbReference>
<feature type="transmembrane region" description="Helical" evidence="1">
    <location>
        <begin position="89"/>
        <end position="109"/>
    </location>
</feature>
<protein>
    <submittedName>
        <fullName evidence="4">FecR protein</fullName>
    </submittedName>
</protein>
<feature type="domain" description="Protein FecR C-terminal" evidence="3">
    <location>
        <begin position="321"/>
        <end position="389"/>
    </location>
</feature>
<evidence type="ECO:0000313" key="5">
    <source>
        <dbReference type="Proteomes" id="UP000199666"/>
    </source>
</evidence>
<dbReference type="Gene3D" id="2.60.120.1440">
    <property type="match status" value="1"/>
</dbReference>
<reference evidence="4 5" key="1">
    <citation type="submission" date="2016-10" db="EMBL/GenBank/DDBJ databases">
        <authorList>
            <person name="de Groot N.N."/>
        </authorList>
    </citation>
    <scope>NUCLEOTIDE SEQUENCE [LARGE SCALE GENOMIC DNA]</scope>
    <source>
        <strain evidence="4 5">DSM 18684</strain>
    </source>
</reference>
<dbReference type="PANTHER" id="PTHR30273:SF2">
    <property type="entry name" value="PROTEIN FECR"/>
    <property type="match status" value="1"/>
</dbReference>
<evidence type="ECO:0000256" key="1">
    <source>
        <dbReference type="SAM" id="Phobius"/>
    </source>
</evidence>
<keyword evidence="5" id="KW-1185">Reference proteome</keyword>
<evidence type="ECO:0000259" key="2">
    <source>
        <dbReference type="Pfam" id="PF04773"/>
    </source>
</evidence>
<dbReference type="EMBL" id="FOPP01000001">
    <property type="protein sequence ID" value="SFG67730.1"/>
    <property type="molecule type" value="Genomic_DNA"/>
</dbReference>
<name>A0A1I2TS40_9SPHI</name>
<dbReference type="Pfam" id="PF16344">
    <property type="entry name" value="FecR_C"/>
    <property type="match status" value="1"/>
</dbReference>
<dbReference type="STRING" id="414048.SAMN04489864_101562"/>
<sequence>MNKSYNTGLPEWEQILRALNNGEEISDDRYQKLSSDERLLISQLQENQKLAEAENHLDEIDLTSDWFSINARLAAIAKEERIKPLFPNWLRYAAVILLPLMVGGIYLLSIRNSKEERIMAINKEDRGLKTPILILSDGSSIELGPKKSITNLSGPQVFVQEENGIVYKTGENTGAIPIFNTLIIPRGAEYKLMLGDGTEVWINADTKIKYQVNLDAAKTREVFLEKGEAFFKVAKNPKRPFIVHHGNMNVEVLGTSFNINSYSNTTYTTLTEGKVMVSTANGENRVELAPNQQANFNKLTGSIEKQDVDVFSFVAWKDGILAFENETMADLMEQIGRLYDYDIDFKDNSLKQLHYSGSTDKTNDIKKILNIIQKTSNLTLTLKERTIIVEKSTKN</sequence>
<evidence type="ECO:0000259" key="3">
    <source>
        <dbReference type="Pfam" id="PF16344"/>
    </source>
</evidence>
<feature type="domain" description="FecR protein" evidence="2">
    <location>
        <begin position="185"/>
        <end position="275"/>
    </location>
</feature>
<dbReference type="GO" id="GO:0016989">
    <property type="term" value="F:sigma factor antagonist activity"/>
    <property type="evidence" value="ECO:0007669"/>
    <property type="project" value="TreeGrafter"/>
</dbReference>
<dbReference type="Gene3D" id="3.55.50.30">
    <property type="match status" value="1"/>
</dbReference>